<name>A0AAV7ZIS1_9EUKA</name>
<keyword evidence="4" id="KW-0238">DNA-binding</keyword>
<comment type="similarity">
    <text evidence="1">Belongs to the DNA mismatch repair MutS family.</text>
</comment>
<dbReference type="SMART" id="SM00534">
    <property type="entry name" value="MUTSac"/>
    <property type="match status" value="1"/>
</dbReference>
<protein>
    <submittedName>
        <fullName evidence="8">Muts protein</fullName>
    </submittedName>
</protein>
<keyword evidence="5" id="KW-0469">Meiosis</keyword>
<proteinExistence type="inferred from homology"/>
<keyword evidence="3" id="KW-0067">ATP-binding</keyword>
<dbReference type="AlphaFoldDB" id="A0AAV7ZIS1"/>
<dbReference type="InterPro" id="IPR007696">
    <property type="entry name" value="DNA_mismatch_repair_MutS_core"/>
</dbReference>
<dbReference type="InterPro" id="IPR036187">
    <property type="entry name" value="DNA_mismatch_repair_MutS_sf"/>
</dbReference>
<dbReference type="SUPFAM" id="SSF48334">
    <property type="entry name" value="DNA repair protein MutS, domain III"/>
    <property type="match status" value="1"/>
</dbReference>
<evidence type="ECO:0000259" key="6">
    <source>
        <dbReference type="SMART" id="SM00533"/>
    </source>
</evidence>
<evidence type="ECO:0000259" key="7">
    <source>
        <dbReference type="SMART" id="SM00534"/>
    </source>
</evidence>
<dbReference type="GO" id="GO:0006298">
    <property type="term" value="P:mismatch repair"/>
    <property type="evidence" value="ECO:0007669"/>
    <property type="project" value="InterPro"/>
</dbReference>
<dbReference type="GO" id="GO:0005634">
    <property type="term" value="C:nucleus"/>
    <property type="evidence" value="ECO:0007669"/>
    <property type="project" value="TreeGrafter"/>
</dbReference>
<dbReference type="Gene3D" id="3.40.50.300">
    <property type="entry name" value="P-loop containing nucleotide triphosphate hydrolases"/>
    <property type="match status" value="1"/>
</dbReference>
<dbReference type="GO" id="GO:0030983">
    <property type="term" value="F:mismatched DNA binding"/>
    <property type="evidence" value="ECO:0007669"/>
    <property type="project" value="InterPro"/>
</dbReference>
<dbReference type="SMART" id="SM00533">
    <property type="entry name" value="MUTSd"/>
    <property type="match status" value="1"/>
</dbReference>
<dbReference type="Proteomes" id="UP001146793">
    <property type="component" value="Unassembled WGS sequence"/>
</dbReference>
<keyword evidence="2" id="KW-0547">Nucleotide-binding</keyword>
<evidence type="ECO:0000256" key="5">
    <source>
        <dbReference type="ARBA" id="ARBA00023254"/>
    </source>
</evidence>
<evidence type="ECO:0000256" key="3">
    <source>
        <dbReference type="ARBA" id="ARBA00022840"/>
    </source>
</evidence>
<dbReference type="Gene3D" id="1.10.1420.10">
    <property type="match status" value="2"/>
</dbReference>
<evidence type="ECO:0000313" key="8">
    <source>
        <dbReference type="EMBL" id="KAJ3441155.1"/>
    </source>
</evidence>
<feature type="domain" description="DNA mismatch repair proteins mutS family" evidence="7">
    <location>
        <begin position="534"/>
        <end position="752"/>
    </location>
</feature>
<sequence length="821" mass="96312">MNNQKTNLKTISDKKKKLQKETIICSIFEKSPRLIGISYICISSPVIFLLEFNDDLQYNYLINEIEKIQPNQIYLSQNIKNDHLTTLLNKEFPKIKKTFFPRKKYNNQNGIQILNRLSIIERNNLEFTLYNKHICFSCIPVLIQMIEQEQDITFSDNTFEIEFKSLEGRIFIDTMTIRNLEIYKNYKTGKIQNSFFSIINFTNTKGGARKLKYEISRPLNNHELINYRLETISELIKNEFFSKKLRGLIKKIGDFDLLVLFLSVMPKDFTLKKVKESIQNLITLKINIELIREIVKILKSFSSNCRFIKQLIINFSHPKLEEIYQLLLKVFVKDITISRKTSEIRNQIVYGIKNGISTFLDLTKKTYTETLEDLNSLFQDIKQKYKIAGMKIQHNKIIGYYISIPINIEELPKEFIHVTRYNKRWHCSTTLLSSLNERIDQSFSEILSLEKDIVLKSIQKIRKKISILHLVSDNLSTLDLLLSFVYLTLSSTDFIKPHFNNKRAFAISQGRNIFKERLKSKSYIPNDTFIDDNNTLQIITGPNMSGKTTYIKQNIYIFILASIGCYIPAKFASFCFIDKIFSKLCNNDLSEKNYSSFMFEMKQTKYILDFATENSFIIFDELGRATDTLNAESLSIVVCEQILKLRSFCLFVTHFSQLSWLEQIYHSIKTFHFQIKHKYNQNNHDENKSEIYDVEEKDDNNEKENFHINNNNQNVLQYRIKEGCSLDNNQAINLASMIFPKSIILKSNQNFESIIQNKSLHKNLIIQNLSSKINYKTINEISTILRSIESSSLNKNTLKSYLIQLQKQCKQNILQQKKLLD</sequence>
<dbReference type="SUPFAM" id="SSF53150">
    <property type="entry name" value="DNA repair protein MutS, domain II"/>
    <property type="match status" value="1"/>
</dbReference>
<dbReference type="InterPro" id="IPR007861">
    <property type="entry name" value="DNA_mismatch_repair_MutS_clamp"/>
</dbReference>
<evidence type="ECO:0000313" key="9">
    <source>
        <dbReference type="Proteomes" id="UP001146793"/>
    </source>
</evidence>
<evidence type="ECO:0000256" key="1">
    <source>
        <dbReference type="ARBA" id="ARBA00006271"/>
    </source>
</evidence>
<dbReference type="GO" id="GO:0140664">
    <property type="term" value="F:ATP-dependent DNA damage sensor activity"/>
    <property type="evidence" value="ECO:0007669"/>
    <property type="project" value="InterPro"/>
</dbReference>
<dbReference type="SUPFAM" id="SSF52540">
    <property type="entry name" value="P-loop containing nucleoside triphosphate hydrolases"/>
    <property type="match status" value="1"/>
</dbReference>
<comment type="caution">
    <text evidence="8">The sequence shown here is derived from an EMBL/GenBank/DDBJ whole genome shotgun (WGS) entry which is preliminary data.</text>
</comment>
<dbReference type="Pfam" id="PF05190">
    <property type="entry name" value="MutS_IV"/>
    <property type="match status" value="1"/>
</dbReference>
<dbReference type="EMBL" id="JANTQA010000029">
    <property type="protein sequence ID" value="KAJ3441155.1"/>
    <property type="molecule type" value="Genomic_DNA"/>
</dbReference>
<dbReference type="GO" id="GO:0007131">
    <property type="term" value="P:reciprocal meiotic recombination"/>
    <property type="evidence" value="ECO:0007669"/>
    <property type="project" value="TreeGrafter"/>
</dbReference>
<dbReference type="Pfam" id="PF05192">
    <property type="entry name" value="MutS_III"/>
    <property type="match status" value="1"/>
</dbReference>
<dbReference type="InterPro" id="IPR045076">
    <property type="entry name" value="MutS"/>
</dbReference>
<dbReference type="PIRSF" id="PIRSF005813">
    <property type="entry name" value="MSH2"/>
    <property type="match status" value="1"/>
</dbReference>
<dbReference type="Pfam" id="PF00488">
    <property type="entry name" value="MutS_V"/>
    <property type="match status" value="1"/>
</dbReference>
<dbReference type="InterPro" id="IPR036678">
    <property type="entry name" value="MutS_con_dom_sf"/>
</dbReference>
<dbReference type="InterPro" id="IPR000432">
    <property type="entry name" value="DNA_mismatch_repair_MutS_C"/>
</dbReference>
<dbReference type="PANTHER" id="PTHR11361">
    <property type="entry name" value="DNA MISMATCH REPAIR PROTEIN MUTS FAMILY MEMBER"/>
    <property type="match status" value="1"/>
</dbReference>
<accession>A0AAV7ZIS1</accession>
<reference evidence="8" key="1">
    <citation type="submission" date="2022-08" db="EMBL/GenBank/DDBJ databases">
        <title>Novel sulphate-reducing endosymbionts in the free-living metamonad Anaeramoeba.</title>
        <authorList>
            <person name="Jerlstrom-Hultqvist J."/>
            <person name="Cepicka I."/>
            <person name="Gallot-Lavallee L."/>
            <person name="Salas-Leiva D."/>
            <person name="Curtis B.A."/>
            <person name="Zahonova K."/>
            <person name="Pipaliya S."/>
            <person name="Dacks J."/>
            <person name="Roger A.J."/>
        </authorList>
    </citation>
    <scope>NUCLEOTIDE SEQUENCE</scope>
    <source>
        <strain evidence="8">Busselton2</strain>
    </source>
</reference>
<feature type="domain" description="DNA mismatch repair protein MutS core" evidence="6">
    <location>
        <begin position="190"/>
        <end position="518"/>
    </location>
</feature>
<gene>
    <name evidence="8" type="ORF">M0812_13160</name>
</gene>
<dbReference type="PANTHER" id="PTHR11361:SF21">
    <property type="entry name" value="MUTS PROTEIN HOMOLOG 4"/>
    <property type="match status" value="1"/>
</dbReference>
<organism evidence="8 9">
    <name type="scientific">Anaeramoeba flamelloides</name>
    <dbReference type="NCBI Taxonomy" id="1746091"/>
    <lineage>
        <taxon>Eukaryota</taxon>
        <taxon>Metamonada</taxon>
        <taxon>Anaeramoebidae</taxon>
        <taxon>Anaeramoeba</taxon>
    </lineage>
</organism>
<dbReference type="InterPro" id="IPR027417">
    <property type="entry name" value="P-loop_NTPase"/>
</dbReference>
<evidence type="ECO:0000256" key="2">
    <source>
        <dbReference type="ARBA" id="ARBA00022741"/>
    </source>
</evidence>
<dbReference type="GO" id="GO:0005524">
    <property type="term" value="F:ATP binding"/>
    <property type="evidence" value="ECO:0007669"/>
    <property type="project" value="UniProtKB-KW"/>
</dbReference>
<dbReference type="InterPro" id="IPR011184">
    <property type="entry name" value="DNA_mismatch_repair_Msh2"/>
</dbReference>
<evidence type="ECO:0000256" key="4">
    <source>
        <dbReference type="ARBA" id="ARBA00023125"/>
    </source>
</evidence>